<protein>
    <submittedName>
        <fullName evidence="1">Uncharacterized protein</fullName>
    </submittedName>
</protein>
<reference evidence="1" key="1">
    <citation type="submission" date="2023-06" db="EMBL/GenBank/DDBJ databases">
        <title>Genome-scale phylogeny and comparative genomics of the fungal order Sordariales.</title>
        <authorList>
            <consortium name="Lawrence Berkeley National Laboratory"/>
            <person name="Hensen N."/>
            <person name="Bonometti L."/>
            <person name="Westerberg I."/>
            <person name="Brannstrom I.O."/>
            <person name="Guillou S."/>
            <person name="Cros-Aarteil S."/>
            <person name="Calhoun S."/>
            <person name="Haridas S."/>
            <person name="Kuo A."/>
            <person name="Mondo S."/>
            <person name="Pangilinan J."/>
            <person name="Riley R."/>
            <person name="Labutti K."/>
            <person name="Andreopoulos B."/>
            <person name="Lipzen A."/>
            <person name="Chen C."/>
            <person name="Yanf M."/>
            <person name="Daum C."/>
            <person name="Ng V."/>
            <person name="Clum A."/>
            <person name="Steindorff A."/>
            <person name="Ohm R."/>
            <person name="Martin F."/>
            <person name="Silar P."/>
            <person name="Natvig D."/>
            <person name="Lalanne C."/>
            <person name="Gautier V."/>
            <person name="Ament-Velasquez S.L."/>
            <person name="Kruys A."/>
            <person name="Hutchinson M.I."/>
            <person name="Powell A.J."/>
            <person name="Barry K."/>
            <person name="Miller A.N."/>
            <person name="Grigoriev I.V."/>
            <person name="Debuchy R."/>
            <person name="Gladieux P."/>
            <person name="Thoren M.H."/>
            <person name="Johannesson H."/>
        </authorList>
    </citation>
    <scope>NUCLEOTIDE SEQUENCE</scope>
    <source>
        <strain evidence="1">SMH4607-1</strain>
    </source>
</reference>
<evidence type="ECO:0000313" key="1">
    <source>
        <dbReference type="EMBL" id="KAK0701223.1"/>
    </source>
</evidence>
<comment type="caution">
    <text evidence="1">The sequence shown here is derived from an EMBL/GenBank/DDBJ whole genome shotgun (WGS) entry which is preliminary data.</text>
</comment>
<dbReference type="EMBL" id="JAUKUA010000010">
    <property type="protein sequence ID" value="KAK0701223.1"/>
    <property type="molecule type" value="Genomic_DNA"/>
</dbReference>
<sequence length="97" mass="10113">MYIHSTASSTPCCPAGRSLQTLMLVCSGQDTPERPLPLGRPLTNYGFPPSRECVAASQDGEAVRVSRVNGDGGVATCTVTPTGSYVVGRPSDKPHGH</sequence>
<dbReference type="AlphaFoldDB" id="A0AA40DII4"/>
<accession>A0AA40DII4</accession>
<keyword evidence="2" id="KW-1185">Reference proteome</keyword>
<evidence type="ECO:0000313" key="2">
    <source>
        <dbReference type="Proteomes" id="UP001172102"/>
    </source>
</evidence>
<name>A0AA40DII4_9PEZI</name>
<dbReference type="Proteomes" id="UP001172102">
    <property type="component" value="Unassembled WGS sequence"/>
</dbReference>
<organism evidence="1 2">
    <name type="scientific">Lasiosphaeris hirsuta</name>
    <dbReference type="NCBI Taxonomy" id="260670"/>
    <lineage>
        <taxon>Eukaryota</taxon>
        <taxon>Fungi</taxon>
        <taxon>Dikarya</taxon>
        <taxon>Ascomycota</taxon>
        <taxon>Pezizomycotina</taxon>
        <taxon>Sordariomycetes</taxon>
        <taxon>Sordariomycetidae</taxon>
        <taxon>Sordariales</taxon>
        <taxon>Lasiosphaeriaceae</taxon>
        <taxon>Lasiosphaeris</taxon>
    </lineage>
</organism>
<proteinExistence type="predicted"/>
<gene>
    <name evidence="1" type="ORF">B0H67DRAFT_97183</name>
</gene>